<evidence type="ECO:0000313" key="2">
    <source>
        <dbReference type="EMBL" id="GLL04988.1"/>
    </source>
</evidence>
<reference evidence="2" key="1">
    <citation type="journal article" date="2014" name="Int. J. Syst. Evol. Microbiol.">
        <title>Complete genome sequence of Corynebacterium casei LMG S-19264T (=DSM 44701T), isolated from a smear-ripened cheese.</title>
        <authorList>
            <consortium name="US DOE Joint Genome Institute (JGI-PGF)"/>
            <person name="Walter F."/>
            <person name="Albersmeier A."/>
            <person name="Kalinowski J."/>
            <person name="Ruckert C."/>
        </authorList>
    </citation>
    <scope>NUCLEOTIDE SEQUENCE</scope>
    <source>
        <strain evidence="2">VKM Ac-1321</strain>
    </source>
</reference>
<keyword evidence="1" id="KW-0732">Signal</keyword>
<name>A0A9W6KP34_9ACTN</name>
<accession>A0A9W6KP34</accession>
<evidence type="ECO:0008006" key="4">
    <source>
        <dbReference type="Google" id="ProtNLM"/>
    </source>
</evidence>
<evidence type="ECO:0000313" key="3">
    <source>
        <dbReference type="Proteomes" id="UP001143480"/>
    </source>
</evidence>
<organism evidence="2 3">
    <name type="scientific">Dactylosporangium matsuzakiense</name>
    <dbReference type="NCBI Taxonomy" id="53360"/>
    <lineage>
        <taxon>Bacteria</taxon>
        <taxon>Bacillati</taxon>
        <taxon>Actinomycetota</taxon>
        <taxon>Actinomycetes</taxon>
        <taxon>Micromonosporales</taxon>
        <taxon>Micromonosporaceae</taxon>
        <taxon>Dactylosporangium</taxon>
    </lineage>
</organism>
<keyword evidence="3" id="KW-1185">Reference proteome</keyword>
<dbReference type="SUPFAM" id="SSF69304">
    <property type="entry name" value="Tricorn protease N-terminal domain"/>
    <property type="match status" value="1"/>
</dbReference>
<comment type="caution">
    <text evidence="2">The sequence shown here is derived from an EMBL/GenBank/DDBJ whole genome shotgun (WGS) entry which is preliminary data.</text>
</comment>
<dbReference type="EMBL" id="BSFP01000051">
    <property type="protein sequence ID" value="GLL04988.1"/>
    <property type="molecule type" value="Genomic_DNA"/>
</dbReference>
<sequence>MIALAVALLAGGVLLATTHRTPTPPPARAPAVAAMEKPSVAISAKLADGTDYTPLFYVTASVSVGTAPTPDDTADRLLLRSPTGDRELHRLAKGRYAQFLGFTAAAGRLYWAESSALAGGGYETRLWTAAVEGTDPPASLTADMGAAVFFDSEFDLVVADGRVHWIAAAPDSDTRTELRSVAVAGGPVTTVAFEGRFRHTAWPWLLSVDDAAPLVLADPLTGERRTVTKAAAESVVCTPTWCRSMVTAAGDRYLFDVRHPDGSARRRVPGNLNAITVDAAIGGRYEIFTEYRNERSTLVAYDLDTSTMQTLTENTGVSAARAGVVWWAEDGEWRSVDLR</sequence>
<dbReference type="AlphaFoldDB" id="A0A9W6KP34"/>
<gene>
    <name evidence="2" type="ORF">GCM10017581_067350</name>
</gene>
<protein>
    <recommendedName>
        <fullName evidence="4">WD40 repeat protein</fullName>
    </recommendedName>
</protein>
<reference evidence="2" key="2">
    <citation type="submission" date="2023-01" db="EMBL/GenBank/DDBJ databases">
        <authorList>
            <person name="Sun Q."/>
            <person name="Evtushenko L."/>
        </authorList>
    </citation>
    <scope>NUCLEOTIDE SEQUENCE</scope>
    <source>
        <strain evidence="2">VKM Ac-1321</strain>
    </source>
</reference>
<feature type="chain" id="PRO_5040873900" description="WD40 repeat protein" evidence="1">
    <location>
        <begin position="17"/>
        <end position="339"/>
    </location>
</feature>
<proteinExistence type="predicted"/>
<dbReference type="Proteomes" id="UP001143480">
    <property type="component" value="Unassembled WGS sequence"/>
</dbReference>
<evidence type="ECO:0000256" key="1">
    <source>
        <dbReference type="SAM" id="SignalP"/>
    </source>
</evidence>
<feature type="signal peptide" evidence="1">
    <location>
        <begin position="1"/>
        <end position="16"/>
    </location>
</feature>